<dbReference type="Gene3D" id="3.30.710.10">
    <property type="entry name" value="Potassium Channel Kv1.1, Chain A"/>
    <property type="match status" value="1"/>
</dbReference>
<dbReference type="GO" id="GO:0005251">
    <property type="term" value="F:delayed rectifier potassium channel activity"/>
    <property type="evidence" value="ECO:0007669"/>
    <property type="project" value="TreeGrafter"/>
</dbReference>
<dbReference type="PANTHER" id="PTHR11537:SF155">
    <property type="entry name" value="POTASSIUM VOLTAGE-GATED CHANNEL SUBFAMILY A MEMBER 7"/>
    <property type="match status" value="1"/>
</dbReference>
<dbReference type="GO" id="GO:0001508">
    <property type="term" value="P:action potential"/>
    <property type="evidence" value="ECO:0007669"/>
    <property type="project" value="TreeGrafter"/>
</dbReference>
<dbReference type="InterPro" id="IPR027359">
    <property type="entry name" value="Volt_channel_dom_sf"/>
</dbReference>
<keyword evidence="8 13" id="KW-1133">Transmembrane helix</keyword>
<evidence type="ECO:0000256" key="3">
    <source>
        <dbReference type="ARBA" id="ARBA00022538"/>
    </source>
</evidence>
<dbReference type="SUPFAM" id="SSF81324">
    <property type="entry name" value="Voltage-gated potassium channels"/>
    <property type="match status" value="1"/>
</dbReference>
<dbReference type="GO" id="GO:0051260">
    <property type="term" value="P:protein homooligomerization"/>
    <property type="evidence" value="ECO:0007669"/>
    <property type="project" value="InterPro"/>
</dbReference>
<evidence type="ECO:0000256" key="12">
    <source>
        <dbReference type="SAM" id="MobiDB-lite"/>
    </source>
</evidence>
<dbReference type="GO" id="GO:0008076">
    <property type="term" value="C:voltage-gated potassium channel complex"/>
    <property type="evidence" value="ECO:0007669"/>
    <property type="project" value="InterPro"/>
</dbReference>
<evidence type="ECO:0000313" key="16">
    <source>
        <dbReference type="Proteomes" id="UP001497482"/>
    </source>
</evidence>
<evidence type="ECO:0000256" key="8">
    <source>
        <dbReference type="ARBA" id="ARBA00022989"/>
    </source>
</evidence>
<feature type="region of interest" description="Disordered" evidence="12">
    <location>
        <begin position="438"/>
        <end position="461"/>
    </location>
</feature>
<dbReference type="FunFam" id="1.10.287.70:FF:000002">
    <property type="entry name" value="Potassium voltage-gated channel subfamily a member"/>
    <property type="match status" value="1"/>
</dbReference>
<protein>
    <recommendedName>
        <fullName evidence="14">BTB domain-containing protein</fullName>
    </recommendedName>
</protein>
<keyword evidence="2" id="KW-0813">Transport</keyword>
<keyword evidence="10 13" id="KW-0472">Membrane</keyword>
<keyword evidence="6" id="KW-0851">Voltage-gated channel</keyword>
<evidence type="ECO:0000256" key="6">
    <source>
        <dbReference type="ARBA" id="ARBA00022882"/>
    </source>
</evidence>
<dbReference type="InterPro" id="IPR003131">
    <property type="entry name" value="T1-type_BTB"/>
</dbReference>
<dbReference type="InterPro" id="IPR003968">
    <property type="entry name" value="K_chnl_volt-dep_Kv"/>
</dbReference>
<evidence type="ECO:0000256" key="10">
    <source>
        <dbReference type="ARBA" id="ARBA00023136"/>
    </source>
</evidence>
<dbReference type="PRINTS" id="PR01496">
    <property type="entry name" value="SHAKERCHANEL"/>
</dbReference>
<evidence type="ECO:0000259" key="14">
    <source>
        <dbReference type="SMART" id="SM00225"/>
    </source>
</evidence>
<organism evidence="15 16">
    <name type="scientific">Knipowitschia caucasica</name>
    <name type="common">Caucasian dwarf goby</name>
    <name type="synonym">Pomatoschistus caucasicus</name>
    <dbReference type="NCBI Taxonomy" id="637954"/>
    <lineage>
        <taxon>Eukaryota</taxon>
        <taxon>Metazoa</taxon>
        <taxon>Chordata</taxon>
        <taxon>Craniata</taxon>
        <taxon>Vertebrata</taxon>
        <taxon>Euteleostomi</taxon>
        <taxon>Actinopterygii</taxon>
        <taxon>Neopterygii</taxon>
        <taxon>Teleostei</taxon>
        <taxon>Neoteleostei</taxon>
        <taxon>Acanthomorphata</taxon>
        <taxon>Gobiaria</taxon>
        <taxon>Gobiiformes</taxon>
        <taxon>Gobioidei</taxon>
        <taxon>Gobiidae</taxon>
        <taxon>Gobiinae</taxon>
        <taxon>Knipowitschia</taxon>
    </lineage>
</organism>
<gene>
    <name evidence="15" type="ORF">KC01_LOCUS27631</name>
</gene>
<keyword evidence="11" id="KW-0407">Ion channel</keyword>
<proteinExistence type="predicted"/>
<comment type="subcellular location">
    <subcellularLocation>
        <location evidence="1">Membrane</location>
        <topology evidence="1">Multi-pass membrane protein</topology>
    </subcellularLocation>
</comment>
<dbReference type="SMART" id="SM00225">
    <property type="entry name" value="BTB"/>
    <property type="match status" value="1"/>
</dbReference>
<accession>A0AAV2LAE7</accession>
<keyword evidence="4 13" id="KW-0812">Transmembrane</keyword>
<keyword evidence="16" id="KW-1185">Reference proteome</keyword>
<keyword evidence="5" id="KW-0631">Potassium channel</keyword>
<dbReference type="Gene3D" id="1.10.287.70">
    <property type="match status" value="1"/>
</dbReference>
<dbReference type="PANTHER" id="PTHR11537">
    <property type="entry name" value="VOLTAGE-GATED POTASSIUM CHANNEL"/>
    <property type="match status" value="1"/>
</dbReference>
<evidence type="ECO:0000256" key="5">
    <source>
        <dbReference type="ARBA" id="ARBA00022826"/>
    </source>
</evidence>
<dbReference type="InterPro" id="IPR028325">
    <property type="entry name" value="VG_K_chnl"/>
</dbReference>
<evidence type="ECO:0000256" key="1">
    <source>
        <dbReference type="ARBA" id="ARBA00004141"/>
    </source>
</evidence>
<evidence type="ECO:0000256" key="2">
    <source>
        <dbReference type="ARBA" id="ARBA00022448"/>
    </source>
</evidence>
<dbReference type="InterPro" id="IPR003972">
    <property type="entry name" value="K_chnl_volt-dep_Kv1"/>
</dbReference>
<dbReference type="Proteomes" id="UP001497482">
    <property type="component" value="Chromosome 23"/>
</dbReference>
<feature type="region of interest" description="Disordered" evidence="12">
    <location>
        <begin position="1"/>
        <end position="21"/>
    </location>
</feature>
<keyword evidence="9" id="KW-0406">Ion transport</keyword>
<dbReference type="FunFam" id="3.30.710.10:FF:000053">
    <property type="entry name" value="potassium voltage-gated channel subfamily A member 4"/>
    <property type="match status" value="1"/>
</dbReference>
<feature type="compositionally biased region" description="Acidic residues" evidence="12">
    <location>
        <begin position="440"/>
        <end position="451"/>
    </location>
</feature>
<feature type="transmembrane region" description="Helical" evidence="13">
    <location>
        <begin position="364"/>
        <end position="381"/>
    </location>
</feature>
<feature type="transmembrane region" description="Helical" evidence="13">
    <location>
        <begin position="331"/>
        <end position="352"/>
    </location>
</feature>
<evidence type="ECO:0000256" key="11">
    <source>
        <dbReference type="ARBA" id="ARBA00023303"/>
    </source>
</evidence>
<dbReference type="InterPro" id="IPR005821">
    <property type="entry name" value="Ion_trans_dom"/>
</dbReference>
<evidence type="ECO:0000256" key="13">
    <source>
        <dbReference type="SAM" id="Phobius"/>
    </source>
</evidence>
<dbReference type="InterPro" id="IPR011333">
    <property type="entry name" value="SKP1/BTB/POZ_sf"/>
</dbReference>
<feature type="domain" description="BTB" evidence="14">
    <location>
        <begin position="63"/>
        <end position="163"/>
    </location>
</feature>
<dbReference type="Pfam" id="PF00520">
    <property type="entry name" value="Ion_trans"/>
    <property type="match status" value="1"/>
</dbReference>
<evidence type="ECO:0000256" key="4">
    <source>
        <dbReference type="ARBA" id="ARBA00022692"/>
    </source>
</evidence>
<feature type="transmembrane region" description="Helical" evidence="13">
    <location>
        <begin position="393"/>
        <end position="420"/>
    </location>
</feature>
<dbReference type="AlphaFoldDB" id="A0AAV2LAE7"/>
<evidence type="ECO:0000313" key="15">
    <source>
        <dbReference type="EMBL" id="CAL1599345.1"/>
    </source>
</evidence>
<dbReference type="PRINTS" id="PR00169">
    <property type="entry name" value="KCHANNEL"/>
</dbReference>
<evidence type="ECO:0000256" key="9">
    <source>
        <dbReference type="ARBA" id="ARBA00023065"/>
    </source>
</evidence>
<dbReference type="PRINTS" id="PR01491">
    <property type="entry name" value="KVCHANNEL"/>
</dbReference>
<dbReference type="Gene3D" id="1.20.120.350">
    <property type="entry name" value="Voltage-gated potassium channels. Chain C"/>
    <property type="match status" value="1"/>
</dbReference>
<name>A0AAV2LAE7_KNICA</name>
<feature type="compositionally biased region" description="Basic and acidic residues" evidence="12">
    <location>
        <begin position="452"/>
        <end position="461"/>
    </location>
</feature>
<keyword evidence="3" id="KW-0633">Potassium transport</keyword>
<evidence type="ECO:0000256" key="7">
    <source>
        <dbReference type="ARBA" id="ARBA00022958"/>
    </source>
</evidence>
<dbReference type="Pfam" id="PF02214">
    <property type="entry name" value="BTB_2"/>
    <property type="match status" value="1"/>
</dbReference>
<dbReference type="SUPFAM" id="SSF54695">
    <property type="entry name" value="POZ domain"/>
    <property type="match status" value="1"/>
</dbReference>
<keyword evidence="7" id="KW-0630">Potassium</keyword>
<dbReference type="InterPro" id="IPR000210">
    <property type="entry name" value="BTB/POZ_dom"/>
</dbReference>
<reference evidence="15 16" key="1">
    <citation type="submission" date="2024-04" db="EMBL/GenBank/DDBJ databases">
        <authorList>
            <person name="Waldvogel A.-M."/>
            <person name="Schoenle A."/>
        </authorList>
    </citation>
    <scope>NUCLEOTIDE SEQUENCE [LARGE SCALE GENOMIC DNA]</scope>
</reference>
<sequence length="507" mass="58682">MESSDDERGLERKDCDGEKDKQLKEQLNCEEKGVIELQENDKERRKDCRRSGTLWRSGWALSERLAINVSGMRYETQIRTLAQFPDSLLGDPRRRSRYFDPLRNELFLDRNRACFDAILYFYQSGGRLRRPTNIPLDIFMDELLFYELGEDVIDRFKADEGFPKEEERLLPKNAIQRKLWMLFEHPESSSGARIIAIISVMVYLRNYHSHPKNVSENMPLPQSFFHDPFFLVETMCICWFSFELLMRLASAPNKTNFFKDVMNIIDFFAILPYFVTLGTELAKDNEATQTTSLAIIRVIRLVRVFRIFKLSRHSKGLQILGQTLRASMRELGLLIFFLFIGVILFSSSIYFAEADHKNTTFISIPHGFWWAVVTMTTVGYGDMCPDTVWGKMVGSMCAIAGVLTISLPVPVIVSNFSYFYHRGTECQDQTAYNHVKSSLWEDEEEEEEEEEKEQKEDEFHDPEAEYYAIEGRYSPVKGPLPDGPCPAVEAEFKDGSACMREPLVTQV</sequence>
<dbReference type="EMBL" id="OZ035845">
    <property type="protein sequence ID" value="CAL1599345.1"/>
    <property type="molecule type" value="Genomic_DNA"/>
</dbReference>